<feature type="domain" description="HTH arsR-type" evidence="4">
    <location>
        <begin position="1"/>
        <end position="95"/>
    </location>
</feature>
<reference evidence="5" key="1">
    <citation type="submission" date="2024-07" db="EMBL/GenBank/DDBJ databases">
        <authorList>
            <person name="Yu S.T."/>
        </authorList>
    </citation>
    <scope>NUCLEOTIDE SEQUENCE</scope>
    <source>
        <strain evidence="5">R21</strain>
    </source>
</reference>
<proteinExistence type="predicted"/>
<dbReference type="GO" id="GO:0003700">
    <property type="term" value="F:DNA-binding transcription factor activity"/>
    <property type="evidence" value="ECO:0007669"/>
    <property type="project" value="InterPro"/>
</dbReference>
<dbReference type="InterPro" id="IPR036390">
    <property type="entry name" value="WH_DNA-bd_sf"/>
</dbReference>
<evidence type="ECO:0000256" key="3">
    <source>
        <dbReference type="ARBA" id="ARBA00023163"/>
    </source>
</evidence>
<gene>
    <name evidence="5" type="ORF">AB5J56_41530</name>
</gene>
<sequence>MLRVPSNGKRLEILEWLRDPAAHFPPQHHDDLVTDGVCSQSVADKLGVSRPVADAHLELLAGIGLLRAMRIRHRTFYRRDEQRIADVGQLFEKGW</sequence>
<dbReference type="AlphaFoldDB" id="A0AB39PPJ8"/>
<dbReference type="InterPro" id="IPR001845">
    <property type="entry name" value="HTH_ArsR_DNA-bd_dom"/>
</dbReference>
<evidence type="ECO:0000256" key="1">
    <source>
        <dbReference type="ARBA" id="ARBA00023015"/>
    </source>
</evidence>
<dbReference type="EMBL" id="CP163435">
    <property type="protein sequence ID" value="XDQ31821.1"/>
    <property type="molecule type" value="Genomic_DNA"/>
</dbReference>
<keyword evidence="2" id="KW-0238">DNA-binding</keyword>
<dbReference type="SUPFAM" id="SSF46785">
    <property type="entry name" value="Winged helix' DNA-binding domain"/>
    <property type="match status" value="1"/>
</dbReference>
<evidence type="ECO:0000313" key="5">
    <source>
        <dbReference type="EMBL" id="XDQ31821.1"/>
    </source>
</evidence>
<organism evidence="5">
    <name type="scientific">Streptomyces sp. R21</name>
    <dbReference type="NCBI Taxonomy" id="3238627"/>
    <lineage>
        <taxon>Bacteria</taxon>
        <taxon>Bacillati</taxon>
        <taxon>Actinomycetota</taxon>
        <taxon>Actinomycetes</taxon>
        <taxon>Kitasatosporales</taxon>
        <taxon>Streptomycetaceae</taxon>
        <taxon>Streptomyces</taxon>
    </lineage>
</organism>
<name>A0AB39PPJ8_9ACTN</name>
<protein>
    <submittedName>
        <fullName evidence="5">ArsR family transcriptional regulator</fullName>
    </submittedName>
</protein>
<dbReference type="InterPro" id="IPR036388">
    <property type="entry name" value="WH-like_DNA-bd_sf"/>
</dbReference>
<dbReference type="Gene3D" id="1.10.10.10">
    <property type="entry name" value="Winged helix-like DNA-binding domain superfamily/Winged helix DNA-binding domain"/>
    <property type="match status" value="1"/>
</dbReference>
<evidence type="ECO:0000259" key="4">
    <source>
        <dbReference type="PROSITE" id="PS50987"/>
    </source>
</evidence>
<dbReference type="GO" id="GO:0003677">
    <property type="term" value="F:DNA binding"/>
    <property type="evidence" value="ECO:0007669"/>
    <property type="project" value="UniProtKB-KW"/>
</dbReference>
<keyword evidence="3" id="KW-0804">Transcription</keyword>
<evidence type="ECO:0000256" key="2">
    <source>
        <dbReference type="ARBA" id="ARBA00023125"/>
    </source>
</evidence>
<keyword evidence="1" id="KW-0805">Transcription regulation</keyword>
<accession>A0AB39PPJ8</accession>
<dbReference type="RefSeq" id="WP_369243088.1">
    <property type="nucleotide sequence ID" value="NZ_CP163435.1"/>
</dbReference>
<dbReference type="PANTHER" id="PTHR33154">
    <property type="entry name" value="TRANSCRIPTIONAL REGULATOR, ARSR FAMILY"/>
    <property type="match status" value="1"/>
</dbReference>
<dbReference type="InterPro" id="IPR051081">
    <property type="entry name" value="HTH_MetalResp_TranReg"/>
</dbReference>
<dbReference type="PROSITE" id="PS50987">
    <property type="entry name" value="HTH_ARSR_2"/>
    <property type="match status" value="1"/>
</dbReference>
<dbReference type="PANTHER" id="PTHR33154:SF32">
    <property type="entry name" value="TRANSCRIPTIONAL REGULATORY PROTEIN"/>
    <property type="match status" value="1"/>
</dbReference>